<evidence type="ECO:0000313" key="4">
    <source>
        <dbReference type="Proteomes" id="UP001338137"/>
    </source>
</evidence>
<feature type="domain" description="Amidohydrolase-related" evidence="2">
    <location>
        <begin position="123"/>
        <end position="299"/>
    </location>
</feature>
<evidence type="ECO:0000313" key="3">
    <source>
        <dbReference type="EMBL" id="MEC0226614.1"/>
    </source>
</evidence>
<keyword evidence="1" id="KW-1133">Transmembrane helix</keyword>
<dbReference type="Proteomes" id="UP001338137">
    <property type="component" value="Unassembled WGS sequence"/>
</dbReference>
<organism evidence="3 4">
    <name type="scientific">Paenibacillus alba</name>
    <dbReference type="NCBI Taxonomy" id="1197127"/>
    <lineage>
        <taxon>Bacteria</taxon>
        <taxon>Bacillati</taxon>
        <taxon>Bacillota</taxon>
        <taxon>Bacilli</taxon>
        <taxon>Bacillales</taxon>
        <taxon>Paenibacillaceae</taxon>
        <taxon>Paenibacillus</taxon>
    </lineage>
</organism>
<dbReference type="SUPFAM" id="SSF51556">
    <property type="entry name" value="Metallo-dependent hydrolases"/>
    <property type="match status" value="1"/>
</dbReference>
<reference evidence="3 4" key="1">
    <citation type="submission" date="2023-03" db="EMBL/GenBank/DDBJ databases">
        <title>Bacillus Genome Sequencing.</title>
        <authorList>
            <person name="Dunlap C."/>
        </authorList>
    </citation>
    <scope>NUCLEOTIDE SEQUENCE [LARGE SCALE GENOMIC DNA]</scope>
    <source>
        <strain evidence="3 4">BD-533</strain>
    </source>
</reference>
<keyword evidence="1" id="KW-0812">Transmembrane</keyword>
<dbReference type="InterPro" id="IPR006680">
    <property type="entry name" value="Amidohydro-rel"/>
</dbReference>
<feature type="transmembrane region" description="Helical" evidence="1">
    <location>
        <begin position="6"/>
        <end position="26"/>
    </location>
</feature>
<dbReference type="Pfam" id="PF04909">
    <property type="entry name" value="Amidohydro_2"/>
    <property type="match status" value="1"/>
</dbReference>
<gene>
    <name evidence="3" type="ORF">P4I72_05740</name>
</gene>
<dbReference type="RefSeq" id="WP_326071037.1">
    <property type="nucleotide sequence ID" value="NZ_JARLKY010000012.1"/>
</dbReference>
<comment type="caution">
    <text evidence="3">The sequence shown here is derived from an EMBL/GenBank/DDBJ whole genome shotgun (WGS) entry which is preliminary data.</text>
</comment>
<proteinExistence type="predicted"/>
<dbReference type="InterPro" id="IPR032466">
    <property type="entry name" value="Metal_Hydrolase"/>
</dbReference>
<sequence>MSKMKAISIVGISVILVVIGVSFWGFSSAGFWRKTAMPPPGESVASSMVASLPAPSPNSTETAAPAQKSLADLLLQYGSLPLADVHNHDASDKKYAGMKGVWQRDQIDRVVLFGDVSEYSAIRTDVYAWEAYTDRPDFFTPFFSGFDLHDPGSLDVIRKNLEQGYFGLGEIVAASYNSPVVSKVEWKGKDPMDGFLPQIYDLCAEYQAPILLHMDPPNGFVIDKLEEALKNHPKTTFIFGHANAYNSPENIKQLLEKYPNVYMDFFAGFTILNPDSANRLEDFLPLMKQFPDRFMLSTDSGYGVGSEEAAIEAMYRVLDALGEPALISQIAYSNLDNILRKEPATQTQKKAILTQDPSRDMTGLNKLEAGKLLWSKVK</sequence>
<protein>
    <submittedName>
        <fullName evidence="3">Amidohydrolase family protein</fullName>
    </submittedName>
</protein>
<keyword evidence="4" id="KW-1185">Reference proteome</keyword>
<accession>A0ABU6G1G4</accession>
<evidence type="ECO:0000259" key="2">
    <source>
        <dbReference type="Pfam" id="PF04909"/>
    </source>
</evidence>
<dbReference type="EMBL" id="JARLKY010000012">
    <property type="protein sequence ID" value="MEC0226614.1"/>
    <property type="molecule type" value="Genomic_DNA"/>
</dbReference>
<evidence type="ECO:0000256" key="1">
    <source>
        <dbReference type="SAM" id="Phobius"/>
    </source>
</evidence>
<dbReference type="Gene3D" id="3.20.20.140">
    <property type="entry name" value="Metal-dependent hydrolases"/>
    <property type="match status" value="1"/>
</dbReference>
<name>A0ABU6G1G4_9BACL</name>
<keyword evidence="1" id="KW-0472">Membrane</keyword>